<dbReference type="SUPFAM" id="SSF49464">
    <property type="entry name" value="Carboxypeptidase regulatory domain-like"/>
    <property type="match status" value="1"/>
</dbReference>
<keyword evidence="6 7" id="KW-0998">Cell outer membrane</keyword>
<evidence type="ECO:0000256" key="3">
    <source>
        <dbReference type="ARBA" id="ARBA00022452"/>
    </source>
</evidence>
<feature type="domain" description="TonB-dependent receptor plug" evidence="9">
    <location>
        <begin position="116"/>
        <end position="221"/>
    </location>
</feature>
<dbReference type="PROSITE" id="PS52016">
    <property type="entry name" value="TONB_DEPENDENT_REC_3"/>
    <property type="match status" value="1"/>
</dbReference>
<reference evidence="11" key="1">
    <citation type="journal article" date="2019" name="Int. J. Syst. Evol. Microbiol.">
        <title>The Global Catalogue of Microorganisms (GCM) 10K type strain sequencing project: providing services to taxonomists for standard genome sequencing and annotation.</title>
        <authorList>
            <consortium name="The Broad Institute Genomics Platform"/>
            <consortium name="The Broad Institute Genome Sequencing Center for Infectious Disease"/>
            <person name="Wu L."/>
            <person name="Ma J."/>
        </authorList>
    </citation>
    <scope>NUCLEOTIDE SEQUENCE [LARGE SCALE GENOMIC DNA]</scope>
    <source>
        <strain evidence="11">CCUG 66188</strain>
    </source>
</reference>
<feature type="signal peptide" evidence="8">
    <location>
        <begin position="1"/>
        <end position="20"/>
    </location>
</feature>
<name>A0ABV9KPR0_9BACT</name>
<dbReference type="SUPFAM" id="SSF56935">
    <property type="entry name" value="Porins"/>
    <property type="match status" value="1"/>
</dbReference>
<evidence type="ECO:0000256" key="7">
    <source>
        <dbReference type="PROSITE-ProRule" id="PRU01360"/>
    </source>
</evidence>
<dbReference type="InterPro" id="IPR023997">
    <property type="entry name" value="TonB-dep_OMP_SusC/RagA_CS"/>
</dbReference>
<keyword evidence="8" id="KW-0732">Signal</keyword>
<evidence type="ECO:0000313" key="11">
    <source>
        <dbReference type="Proteomes" id="UP001596023"/>
    </source>
</evidence>
<protein>
    <submittedName>
        <fullName evidence="10">SusC/RagA family TonB-linked outer membrane protein</fullName>
    </submittedName>
</protein>
<dbReference type="EMBL" id="JBHSGN010000004">
    <property type="protein sequence ID" value="MFC4672165.1"/>
    <property type="molecule type" value="Genomic_DNA"/>
</dbReference>
<evidence type="ECO:0000256" key="6">
    <source>
        <dbReference type="ARBA" id="ARBA00023237"/>
    </source>
</evidence>
<dbReference type="RefSeq" id="WP_379993346.1">
    <property type="nucleotide sequence ID" value="NZ_JBHSGN010000004.1"/>
</dbReference>
<dbReference type="NCBIfam" id="TIGR04057">
    <property type="entry name" value="SusC_RagA_signa"/>
    <property type="match status" value="1"/>
</dbReference>
<dbReference type="InterPro" id="IPR023996">
    <property type="entry name" value="TonB-dep_OMP_SusC/RagA"/>
</dbReference>
<keyword evidence="5 7" id="KW-0472">Membrane</keyword>
<evidence type="ECO:0000259" key="9">
    <source>
        <dbReference type="Pfam" id="PF07715"/>
    </source>
</evidence>
<evidence type="ECO:0000256" key="8">
    <source>
        <dbReference type="SAM" id="SignalP"/>
    </source>
</evidence>
<evidence type="ECO:0000256" key="1">
    <source>
        <dbReference type="ARBA" id="ARBA00004571"/>
    </source>
</evidence>
<dbReference type="InterPro" id="IPR008969">
    <property type="entry name" value="CarboxyPept-like_regulatory"/>
</dbReference>
<sequence>MRNFLLTCILLLGFSVSVLAQETVEVTGIVTDENNEPLIGASVSVSNVAGLGVITDVDGKYKIKMPLYNTLIFTYIGFDKVEVLVKDQRVVNVTMKESDKSVLNEVVVTGTGVQKKIAITGAITNVDVEELKSNPSSSMANGLAGVVPGIMAMQADGRPGTTSEFWIRSISTFGGSNAALVLVDGFERDFNEVSVEDVESISVLKDASATAIYGSKGANGVILVTTKRGDEGKIRIDAKVEGFYSTLTKAPEFVDGYTYASMANEAKVTRNQDALYQPEELEILRLGLDRDLYPNEDWMDILLRDGAWKSRVSLNMRGGGKTARYFVSGSYQNEQGMYQVDKALKDYNTNSNFRQYTYRMNIDIDITKTTLLKASVSGSLRKQNDPGGGSNSIWTSLFGYNPVSAPRMYSNGYVPAITERGKPITPDDPNIDRFNPWTLATMTGYNESWTNNIQTSLVLEQNLNSITQGLFFTGRFGYDTENSNYINRIKFPEMYYATNRDPITNEITYTKIANKREMRQGSGAGGKRNEFVEAELHYDRRFSNHNVGGVLKYTQSSTIQTVNIGSDLKNGIARRNQGIAGRANYNWASRYFIDFNFGYTGSENFAKGKRFGFFPAISGAWIISEEPFMKGFTWMDMFKVRYSYGKAGRDALDGTRFPYLYTIETRWKRNSDGSIQTNNNNNVPVDPYNFGDYGYNRTYNGIYYRTVASSDVTWEVATKQDLGVDFSFFNNKVSGTVDYFHEKRTGIYMGRQYLPWSVGIGTDNLNIYPSANVGEVKAQGFDGNFAVKEKLGNVDVTLRGNMTYSKNEILAKDEEYSIYSYTQDKGHRVDQARGLIALGLFKDYEEIRNSPTQTFGEVMPGDIKYKDVNGDGIIDKYDRVAIGATTKPNLTYGFGVSTQWKGFNVSVHFQGVGKSTFQIKGSTVHMFSLGEGWGNILDDMAKLNRWQLGVNEDPNAEYPRLTYGANSNNYQESTFWLRDASYLRLKTLDIGYTLPTSLVNKLYLSNVRIFFIGTNLLTFSKFKLWDPEMGSSDGKKYPLSKTFSLGVSVSL</sequence>
<organism evidence="10 11">
    <name type="scientific">Dysgonomonas termitidis</name>
    <dbReference type="NCBI Taxonomy" id="1516126"/>
    <lineage>
        <taxon>Bacteria</taxon>
        <taxon>Pseudomonadati</taxon>
        <taxon>Bacteroidota</taxon>
        <taxon>Bacteroidia</taxon>
        <taxon>Bacteroidales</taxon>
        <taxon>Dysgonomonadaceae</taxon>
        <taxon>Dysgonomonas</taxon>
    </lineage>
</organism>
<evidence type="ECO:0000313" key="10">
    <source>
        <dbReference type="EMBL" id="MFC4672165.1"/>
    </source>
</evidence>
<dbReference type="Proteomes" id="UP001596023">
    <property type="component" value="Unassembled WGS sequence"/>
</dbReference>
<dbReference type="InterPro" id="IPR039426">
    <property type="entry name" value="TonB-dep_rcpt-like"/>
</dbReference>
<dbReference type="Pfam" id="PF07715">
    <property type="entry name" value="Plug"/>
    <property type="match status" value="1"/>
</dbReference>
<dbReference type="NCBIfam" id="TIGR04056">
    <property type="entry name" value="OMP_RagA_SusC"/>
    <property type="match status" value="1"/>
</dbReference>
<dbReference type="Gene3D" id="2.170.130.10">
    <property type="entry name" value="TonB-dependent receptor, plug domain"/>
    <property type="match status" value="1"/>
</dbReference>
<keyword evidence="11" id="KW-1185">Reference proteome</keyword>
<comment type="similarity">
    <text evidence="7">Belongs to the TonB-dependent receptor family.</text>
</comment>
<accession>A0ABV9KPR0</accession>
<dbReference type="Gene3D" id="2.40.170.20">
    <property type="entry name" value="TonB-dependent receptor, beta-barrel domain"/>
    <property type="match status" value="1"/>
</dbReference>
<keyword evidence="4 7" id="KW-0812">Transmembrane</keyword>
<gene>
    <name evidence="10" type="ORF">ACFO6W_00510</name>
</gene>
<feature type="chain" id="PRO_5045102391" evidence="8">
    <location>
        <begin position="21"/>
        <end position="1051"/>
    </location>
</feature>
<comment type="subcellular location">
    <subcellularLocation>
        <location evidence="1 7">Cell outer membrane</location>
        <topology evidence="1 7">Multi-pass membrane protein</topology>
    </subcellularLocation>
</comment>
<evidence type="ECO:0000256" key="5">
    <source>
        <dbReference type="ARBA" id="ARBA00023136"/>
    </source>
</evidence>
<proteinExistence type="inferred from homology"/>
<dbReference type="InterPro" id="IPR037066">
    <property type="entry name" value="Plug_dom_sf"/>
</dbReference>
<evidence type="ECO:0000256" key="2">
    <source>
        <dbReference type="ARBA" id="ARBA00022448"/>
    </source>
</evidence>
<keyword evidence="3 7" id="KW-1134">Transmembrane beta strand</keyword>
<comment type="caution">
    <text evidence="10">The sequence shown here is derived from an EMBL/GenBank/DDBJ whole genome shotgun (WGS) entry which is preliminary data.</text>
</comment>
<keyword evidence="2 7" id="KW-0813">Transport</keyword>
<dbReference type="Gene3D" id="2.60.40.1120">
    <property type="entry name" value="Carboxypeptidase-like, regulatory domain"/>
    <property type="match status" value="1"/>
</dbReference>
<dbReference type="Pfam" id="PF13715">
    <property type="entry name" value="CarbopepD_reg_2"/>
    <property type="match status" value="1"/>
</dbReference>
<dbReference type="InterPro" id="IPR036942">
    <property type="entry name" value="Beta-barrel_TonB_sf"/>
</dbReference>
<dbReference type="InterPro" id="IPR012910">
    <property type="entry name" value="Plug_dom"/>
</dbReference>
<evidence type="ECO:0000256" key="4">
    <source>
        <dbReference type="ARBA" id="ARBA00022692"/>
    </source>
</evidence>